<keyword evidence="1" id="KW-0732">Signal</keyword>
<accession>A0AA92HBI8</accession>
<reference evidence="2 3" key="1">
    <citation type="submission" date="2018-04" db="EMBL/GenBank/DDBJ databases">
        <authorList>
            <person name="Hagen T."/>
        </authorList>
    </citation>
    <scope>NUCLEOTIDE SEQUENCE [LARGE SCALE GENOMIC DNA]</scope>
    <source>
        <strain evidence="2 3">TPD7009</strain>
    </source>
</reference>
<evidence type="ECO:0000256" key="1">
    <source>
        <dbReference type="SAM" id="SignalP"/>
    </source>
</evidence>
<evidence type="ECO:0000313" key="3">
    <source>
        <dbReference type="Proteomes" id="UP000244335"/>
    </source>
</evidence>
<sequence length="175" mass="19538">MKALFLSLFLALCFWQGAAAREFTAEEKADLQAQIVRFETALKQGDFGVITDSVPPKVLQHIATTAGITLEQLRSAMQKQIALTSVKFLDAKLDIDNATYNEAPDGTSYVLVPSRSLIESQGQKIEVKSTVLALMDEGKWYLPRIDDARQINLLREVYPFVTTIEFPTRTVTPVE</sequence>
<feature type="signal peptide" evidence="1">
    <location>
        <begin position="1"/>
        <end position="20"/>
    </location>
</feature>
<proteinExistence type="predicted"/>
<protein>
    <submittedName>
        <fullName evidence="2">Uncharacterized protein</fullName>
    </submittedName>
</protein>
<gene>
    <name evidence="2" type="ORF">DC430_05800</name>
</gene>
<evidence type="ECO:0000313" key="2">
    <source>
        <dbReference type="EMBL" id="PVE57233.1"/>
    </source>
</evidence>
<dbReference type="AlphaFoldDB" id="A0AA92HBI8"/>
<dbReference type="EMBL" id="QDFR01000001">
    <property type="protein sequence ID" value="PVE57233.1"/>
    <property type="molecule type" value="Genomic_DNA"/>
</dbReference>
<feature type="chain" id="PRO_5041715269" evidence="1">
    <location>
        <begin position="21"/>
        <end position="175"/>
    </location>
</feature>
<name>A0AA92HBI8_RHIRH</name>
<dbReference type="RefSeq" id="WP_116491900.1">
    <property type="nucleotide sequence ID" value="NZ_QDFR01000001.1"/>
</dbReference>
<comment type="caution">
    <text evidence="2">The sequence shown here is derived from an EMBL/GenBank/DDBJ whole genome shotgun (WGS) entry which is preliminary data.</text>
</comment>
<organism evidence="2 3">
    <name type="scientific">Rhizobium rhizogenes</name>
    <name type="common">Agrobacterium rhizogenes</name>
    <dbReference type="NCBI Taxonomy" id="359"/>
    <lineage>
        <taxon>Bacteria</taxon>
        <taxon>Pseudomonadati</taxon>
        <taxon>Pseudomonadota</taxon>
        <taxon>Alphaproteobacteria</taxon>
        <taxon>Hyphomicrobiales</taxon>
        <taxon>Rhizobiaceae</taxon>
        <taxon>Rhizobium/Agrobacterium group</taxon>
        <taxon>Rhizobium</taxon>
    </lineage>
</organism>
<dbReference type="Proteomes" id="UP000244335">
    <property type="component" value="Unassembled WGS sequence"/>
</dbReference>